<sequence length="74" mass="8485">MDIVGLAAVILLFGTPVIAIICGTLIVIAKRKPQYKDDPEQTKMIQEIHHGLERMERRIEALETILYEPKNKDR</sequence>
<gene>
    <name evidence="2" type="ORF">PDESU_03354</name>
</gene>
<keyword evidence="3" id="KW-1185">Reference proteome</keyword>
<evidence type="ECO:0008006" key="4">
    <source>
        <dbReference type="Google" id="ProtNLM"/>
    </source>
</evidence>
<keyword evidence="1" id="KW-0812">Transmembrane</keyword>
<proteinExistence type="predicted"/>
<dbReference type="InterPro" id="IPR009554">
    <property type="entry name" value="Phageshock_PspB"/>
</dbReference>
<evidence type="ECO:0000313" key="2">
    <source>
        <dbReference type="EMBL" id="VGO14785.1"/>
    </source>
</evidence>
<organism evidence="2 3">
    <name type="scientific">Pontiella desulfatans</name>
    <dbReference type="NCBI Taxonomy" id="2750659"/>
    <lineage>
        <taxon>Bacteria</taxon>
        <taxon>Pseudomonadati</taxon>
        <taxon>Kiritimatiellota</taxon>
        <taxon>Kiritimatiellia</taxon>
        <taxon>Kiritimatiellales</taxon>
        <taxon>Pontiellaceae</taxon>
        <taxon>Pontiella</taxon>
    </lineage>
</organism>
<keyword evidence="1" id="KW-1133">Transmembrane helix</keyword>
<dbReference type="Pfam" id="PF06667">
    <property type="entry name" value="PspB"/>
    <property type="match status" value="1"/>
</dbReference>
<dbReference type="GO" id="GO:0006355">
    <property type="term" value="P:regulation of DNA-templated transcription"/>
    <property type="evidence" value="ECO:0007669"/>
    <property type="project" value="InterPro"/>
</dbReference>
<name>A0A6C2U4G0_PONDE</name>
<keyword evidence="1" id="KW-0472">Membrane</keyword>
<dbReference type="Proteomes" id="UP000366872">
    <property type="component" value="Unassembled WGS sequence"/>
</dbReference>
<dbReference type="AlphaFoldDB" id="A0A6C2U4G0"/>
<protein>
    <recommendedName>
        <fullName evidence="4">Phage shock protein B</fullName>
    </recommendedName>
</protein>
<dbReference type="GO" id="GO:0009271">
    <property type="term" value="P:phage shock"/>
    <property type="evidence" value="ECO:0007669"/>
    <property type="project" value="InterPro"/>
</dbReference>
<evidence type="ECO:0000256" key="1">
    <source>
        <dbReference type="SAM" id="Phobius"/>
    </source>
</evidence>
<evidence type="ECO:0000313" key="3">
    <source>
        <dbReference type="Proteomes" id="UP000366872"/>
    </source>
</evidence>
<dbReference type="RefSeq" id="WP_136080411.1">
    <property type="nucleotide sequence ID" value="NZ_CAAHFG010000002.1"/>
</dbReference>
<reference evidence="2 3" key="1">
    <citation type="submission" date="2019-04" db="EMBL/GenBank/DDBJ databases">
        <authorList>
            <person name="Van Vliet M D."/>
        </authorList>
    </citation>
    <scope>NUCLEOTIDE SEQUENCE [LARGE SCALE GENOMIC DNA]</scope>
    <source>
        <strain evidence="2 3">F1</strain>
    </source>
</reference>
<dbReference type="EMBL" id="CAAHFG010000002">
    <property type="protein sequence ID" value="VGO14785.1"/>
    <property type="molecule type" value="Genomic_DNA"/>
</dbReference>
<accession>A0A6C2U4G0</accession>
<feature type="transmembrane region" description="Helical" evidence="1">
    <location>
        <begin position="6"/>
        <end position="29"/>
    </location>
</feature>